<keyword evidence="2" id="KW-1185">Reference proteome</keyword>
<evidence type="ECO:0000313" key="2">
    <source>
        <dbReference type="Proteomes" id="UP001236014"/>
    </source>
</evidence>
<dbReference type="InterPro" id="IPR037185">
    <property type="entry name" value="EmrE-like"/>
</dbReference>
<dbReference type="EMBL" id="CP127294">
    <property type="protein sequence ID" value="WIX76154.1"/>
    <property type="molecule type" value="Genomic_DNA"/>
</dbReference>
<evidence type="ECO:0000313" key="1">
    <source>
        <dbReference type="EMBL" id="WIX76154.1"/>
    </source>
</evidence>
<proteinExistence type="predicted"/>
<dbReference type="KEGG" id="acab:QRX50_32400"/>
<sequence length="34" mass="3603">MTYLTPVVGVVLGVLVLNEPMHWNEPAGAALVVL</sequence>
<name>A0A9Y2IA59_9PSEU</name>
<gene>
    <name evidence="1" type="ORF">QRX50_32400</name>
</gene>
<reference evidence="1 2" key="1">
    <citation type="submission" date="2023-06" db="EMBL/GenBank/DDBJ databases">
        <authorList>
            <person name="Oyuntsetseg B."/>
            <person name="Kim S.B."/>
        </authorList>
    </citation>
    <scope>NUCLEOTIDE SEQUENCE [LARGE SCALE GENOMIC DNA]</scope>
    <source>
        <strain evidence="1 2">2-15</strain>
    </source>
</reference>
<dbReference type="SUPFAM" id="SSF103481">
    <property type="entry name" value="Multidrug resistance efflux transporter EmrE"/>
    <property type="match status" value="1"/>
</dbReference>
<organism evidence="1 2">
    <name type="scientific">Amycolatopsis carbonis</name>
    <dbReference type="NCBI Taxonomy" id="715471"/>
    <lineage>
        <taxon>Bacteria</taxon>
        <taxon>Bacillati</taxon>
        <taxon>Actinomycetota</taxon>
        <taxon>Actinomycetes</taxon>
        <taxon>Pseudonocardiales</taxon>
        <taxon>Pseudonocardiaceae</taxon>
        <taxon>Amycolatopsis</taxon>
    </lineage>
</organism>
<accession>A0A9Y2IA59</accession>
<dbReference type="RefSeq" id="WP_353074015.1">
    <property type="nucleotide sequence ID" value="NZ_CP127294.1"/>
</dbReference>
<dbReference type="Proteomes" id="UP001236014">
    <property type="component" value="Chromosome"/>
</dbReference>
<protein>
    <submittedName>
        <fullName evidence="1">Uncharacterized protein</fullName>
    </submittedName>
</protein>
<dbReference type="AlphaFoldDB" id="A0A9Y2IA59"/>